<protein>
    <submittedName>
        <fullName evidence="2">TniQ family protein</fullName>
    </submittedName>
</protein>
<proteinExistence type="predicted"/>
<comment type="caution">
    <text evidence="2">The sequence shown here is derived from an EMBL/GenBank/DDBJ whole genome shotgun (WGS) entry which is preliminary data.</text>
</comment>
<name>A0ABV0KKK3_9CYAN</name>
<dbReference type="InterPro" id="IPR009492">
    <property type="entry name" value="TniQ"/>
</dbReference>
<feature type="domain" description="TniQ" evidence="1">
    <location>
        <begin position="5"/>
        <end position="162"/>
    </location>
</feature>
<sequence>MVNFLPHPYPDEHFYSLLTRCHMRSADKKLRKTLKGLLGYSSKKLFRQDLPDGLSNLMMSLPPASPHFVEDLIQNHTLYPFYKSFLTPSEAWLLKHRMIKATNESFISLAKLSPDGLDSNRKFLQFCPACLEEEEARYGEAYWHRMHQAPGVFVCSNHKVPLQDSLIPLHNIDREYVPANTYNCPNNRSKNRYSEVALQTLLTLYDDIEWLMYSAPSFKGLKWLRKRYQTFLTQQDYVSTLPKSKSDFNSQTLFEDITNFYGLEVLDLIKPDKVANMKVYLECCLLACDIDQVIDRITHLLLIKFLSGSLEHFFN</sequence>
<evidence type="ECO:0000259" key="1">
    <source>
        <dbReference type="Pfam" id="PF06527"/>
    </source>
</evidence>
<dbReference type="Proteomes" id="UP001476950">
    <property type="component" value="Unassembled WGS sequence"/>
</dbReference>
<organism evidence="2 3">
    <name type="scientific">Stenomitos frigidus AS-A4</name>
    <dbReference type="NCBI Taxonomy" id="2933935"/>
    <lineage>
        <taxon>Bacteria</taxon>
        <taxon>Bacillati</taxon>
        <taxon>Cyanobacteriota</taxon>
        <taxon>Cyanophyceae</taxon>
        <taxon>Leptolyngbyales</taxon>
        <taxon>Leptolyngbyaceae</taxon>
        <taxon>Stenomitos</taxon>
    </lineage>
</organism>
<gene>
    <name evidence="2" type="ORF">NDI38_14955</name>
</gene>
<evidence type="ECO:0000313" key="3">
    <source>
        <dbReference type="Proteomes" id="UP001476950"/>
    </source>
</evidence>
<accession>A0ABV0KKK3</accession>
<reference evidence="2 3" key="1">
    <citation type="submission" date="2022-04" db="EMBL/GenBank/DDBJ databases">
        <title>Positive selection, recombination, and allopatry shape intraspecific diversity of widespread and dominant cyanobacteria.</title>
        <authorList>
            <person name="Wei J."/>
            <person name="Shu W."/>
            <person name="Hu C."/>
        </authorList>
    </citation>
    <scope>NUCLEOTIDE SEQUENCE [LARGE SCALE GENOMIC DNA]</scope>
    <source>
        <strain evidence="2 3">AS-A4</strain>
    </source>
</reference>
<dbReference type="RefSeq" id="WP_190452221.1">
    <property type="nucleotide sequence ID" value="NZ_JAMPLM010000012.1"/>
</dbReference>
<evidence type="ECO:0000313" key="2">
    <source>
        <dbReference type="EMBL" id="MEP1059739.1"/>
    </source>
</evidence>
<keyword evidence="3" id="KW-1185">Reference proteome</keyword>
<dbReference type="EMBL" id="JAMPLM010000012">
    <property type="protein sequence ID" value="MEP1059739.1"/>
    <property type="molecule type" value="Genomic_DNA"/>
</dbReference>
<dbReference type="Pfam" id="PF06527">
    <property type="entry name" value="TniQ"/>
    <property type="match status" value="1"/>
</dbReference>